<evidence type="ECO:0000313" key="2">
    <source>
        <dbReference type="Proteomes" id="UP000076858"/>
    </source>
</evidence>
<reference evidence="1 2" key="1">
    <citation type="submission" date="2016-03" db="EMBL/GenBank/DDBJ databases">
        <title>EvidentialGene: Evidence-directed Construction of Genes on Genomes.</title>
        <authorList>
            <person name="Gilbert D.G."/>
            <person name="Choi J.-H."/>
            <person name="Mockaitis K."/>
            <person name="Colbourne J."/>
            <person name="Pfrender M."/>
        </authorList>
    </citation>
    <scope>NUCLEOTIDE SEQUENCE [LARGE SCALE GENOMIC DNA]</scope>
    <source>
        <strain evidence="1 2">Xinb3</strain>
        <tissue evidence="1">Complete organism</tissue>
    </source>
</reference>
<comment type="caution">
    <text evidence="1">The sequence shown here is derived from an EMBL/GenBank/DDBJ whole genome shotgun (WGS) entry which is preliminary data.</text>
</comment>
<name>A0A164JH22_9CRUS</name>
<dbReference type="AlphaFoldDB" id="A0A164JH22"/>
<dbReference type="Proteomes" id="UP000076858">
    <property type="component" value="Unassembled WGS sequence"/>
</dbReference>
<keyword evidence="2" id="KW-1185">Reference proteome</keyword>
<dbReference type="EMBL" id="LRGB01004634">
    <property type="protein sequence ID" value="KZS02340.1"/>
    <property type="molecule type" value="Genomic_DNA"/>
</dbReference>
<proteinExistence type="predicted"/>
<protein>
    <recommendedName>
        <fullName evidence="3">THAP-type domain-containing protein</fullName>
    </recommendedName>
</protein>
<accession>A0A164JH22</accession>
<sequence length="45" mass="4842">MVGNCAVPRCNSTYYKSAQIKSGIAVFSVPKTAVGLWQQQIPSIV</sequence>
<organism evidence="1 2">
    <name type="scientific">Daphnia magna</name>
    <dbReference type="NCBI Taxonomy" id="35525"/>
    <lineage>
        <taxon>Eukaryota</taxon>
        <taxon>Metazoa</taxon>
        <taxon>Ecdysozoa</taxon>
        <taxon>Arthropoda</taxon>
        <taxon>Crustacea</taxon>
        <taxon>Branchiopoda</taxon>
        <taxon>Diplostraca</taxon>
        <taxon>Cladocera</taxon>
        <taxon>Anomopoda</taxon>
        <taxon>Daphniidae</taxon>
        <taxon>Daphnia</taxon>
    </lineage>
</organism>
<gene>
    <name evidence="1" type="ORF">APZ42_000659</name>
</gene>
<evidence type="ECO:0000313" key="1">
    <source>
        <dbReference type="EMBL" id="KZS02340.1"/>
    </source>
</evidence>
<evidence type="ECO:0008006" key="3">
    <source>
        <dbReference type="Google" id="ProtNLM"/>
    </source>
</evidence>